<keyword evidence="2" id="KW-1185">Reference proteome</keyword>
<gene>
    <name evidence="1" type="ORF">Vadar_016395</name>
</gene>
<comment type="caution">
    <text evidence="1">The sequence shown here is derived from an EMBL/GenBank/DDBJ whole genome shotgun (WGS) entry which is preliminary data.</text>
</comment>
<evidence type="ECO:0000313" key="1">
    <source>
        <dbReference type="EMBL" id="KAH7860653.1"/>
    </source>
</evidence>
<protein>
    <submittedName>
        <fullName evidence="1">Uncharacterized protein</fullName>
    </submittedName>
</protein>
<proteinExistence type="predicted"/>
<reference evidence="1 2" key="1">
    <citation type="journal article" date="2021" name="Hortic Res">
        <title>High-quality reference genome and annotation aids understanding of berry development for evergreen blueberry (Vaccinium darrowii).</title>
        <authorList>
            <person name="Yu J."/>
            <person name="Hulse-Kemp A.M."/>
            <person name="Babiker E."/>
            <person name="Staton M."/>
        </authorList>
    </citation>
    <scope>NUCLEOTIDE SEQUENCE [LARGE SCALE GENOMIC DNA]</scope>
    <source>
        <strain evidence="2">cv. NJ 8807/NJ 8810</strain>
        <tissue evidence="1">Young leaf</tissue>
    </source>
</reference>
<evidence type="ECO:0000313" key="2">
    <source>
        <dbReference type="Proteomes" id="UP000828048"/>
    </source>
</evidence>
<accession>A0ACB7Z407</accession>
<sequence length="836" mass="93384">MGSVFDLNIHYNGKTGRVRNIDHDRYCYFDLLADVTDSVLSHMPSNEGIAITVHCAIPGSNEKLLLDSDTSVLEMFKLQCSGGLINLYVELQSNEAGKDVGDDMLNYLLSTDMTQEIPNPMGMGEGKGDGDSDFVVTMGNADDIDLAVLDDMDEGAVMPEVDDMGEDDIDLVVVDRHGDHHGEYDGEDENEDELYGFSDEGRDWKANGVGDESDSGGSLSEEEVPIDDIDGALSDYQSGDDLGHHSSSSDSEIDVEENEPRVRAGVDISSIGKEPYTDKEGKLVLERFMVFDDVDSFRAALRDYTIEQGFKLVRDKNEKGRVTCHCAAEKCPWRIHASPVGDSPTYMIKSLTGEHTCSRVRENKEANSVWIAKKLKQSIVENPLMGLDVLQTKLNNRYGIEAHKMQLYKESWSFFLYHLHNVIMGGGGGPRPWTIMSDQQKGLDKVVQNVFPEATHRFCCRHLFKNFKPRFSGLILRKKFWQAARACTLREFNQAMLQMKALSSEAHDWMAKFPPYQWSRHAFDPRVKSDHVTNNFAESFNNWLGSLRCKPILTMLEGIRTKLMVRLQMRYQKSVMWNSKVTYNIKKKLDKLENPMRSCSVQYSGGHEYQVYDEGVSYVVHLGGAKNCVCGSWMISGIPCKHAAAAVAYSRLDIQDFVSPYFSKDMYVRGNSGMIHPILDHTMWTTIEGDPLEPPPLRRLPGRPRKNRRREEDEPPAGTNVVKRSHTLKCTNCGYFGHNKRTCQRAPVRGRSNARATMSVRGRGRNSNRGGSVRGRGRSNVGNSTGAAVRGRSNSGGAGARGRSSSRGAGARGRSNTRGARGRPRGTQMQFDVSKS</sequence>
<dbReference type="Proteomes" id="UP000828048">
    <property type="component" value="Chromosome 4"/>
</dbReference>
<organism evidence="1 2">
    <name type="scientific">Vaccinium darrowii</name>
    <dbReference type="NCBI Taxonomy" id="229202"/>
    <lineage>
        <taxon>Eukaryota</taxon>
        <taxon>Viridiplantae</taxon>
        <taxon>Streptophyta</taxon>
        <taxon>Embryophyta</taxon>
        <taxon>Tracheophyta</taxon>
        <taxon>Spermatophyta</taxon>
        <taxon>Magnoliopsida</taxon>
        <taxon>eudicotyledons</taxon>
        <taxon>Gunneridae</taxon>
        <taxon>Pentapetalae</taxon>
        <taxon>asterids</taxon>
        <taxon>Ericales</taxon>
        <taxon>Ericaceae</taxon>
        <taxon>Vaccinioideae</taxon>
        <taxon>Vaccinieae</taxon>
        <taxon>Vaccinium</taxon>
    </lineage>
</organism>
<dbReference type="EMBL" id="CM037154">
    <property type="protein sequence ID" value="KAH7860653.1"/>
    <property type="molecule type" value="Genomic_DNA"/>
</dbReference>
<name>A0ACB7Z407_9ERIC</name>